<proteinExistence type="predicted"/>
<evidence type="ECO:0000313" key="2">
    <source>
        <dbReference type="EMBL" id="TCP47824.1"/>
    </source>
</evidence>
<feature type="domain" description="PucR C-terminal helix-turn-helix" evidence="1">
    <location>
        <begin position="298"/>
        <end position="353"/>
    </location>
</feature>
<protein>
    <submittedName>
        <fullName evidence="2">PucR-like helix-turn-helix protein</fullName>
    </submittedName>
</protein>
<dbReference type="InterPro" id="IPR025736">
    <property type="entry name" value="PucR_C-HTH_dom"/>
</dbReference>
<comment type="caution">
    <text evidence="2">The sequence shown here is derived from an EMBL/GenBank/DDBJ whole genome shotgun (WGS) entry which is preliminary data.</text>
</comment>
<dbReference type="Proteomes" id="UP000294911">
    <property type="component" value="Unassembled WGS sequence"/>
</dbReference>
<organism evidence="2 3">
    <name type="scientific">Tamaricihabitans halophyticus</name>
    <dbReference type="NCBI Taxonomy" id="1262583"/>
    <lineage>
        <taxon>Bacteria</taxon>
        <taxon>Bacillati</taxon>
        <taxon>Actinomycetota</taxon>
        <taxon>Actinomycetes</taxon>
        <taxon>Pseudonocardiales</taxon>
        <taxon>Pseudonocardiaceae</taxon>
        <taxon>Tamaricihabitans</taxon>
    </lineage>
</organism>
<dbReference type="EMBL" id="SLXQ01000011">
    <property type="protein sequence ID" value="TCP47824.1"/>
    <property type="molecule type" value="Genomic_DNA"/>
</dbReference>
<sequence length="362" mass="38859">MVAYSKHVGTVDPVRTAGILTRECPPDVGAWQDEHIRGAHGPVRVPANVDLEMTARLAVPLRLSGKLYGHLWVLEGATRLTEAEQSAAATTAAEIAELFDKAEQDRDRRIRRDQAMLDTVLDDKRREPPDFQFVPSRQRAMTVLVIAPVTGTPPHPFVPPLPDAELLGALSALPHQAVLTGIRSGMVTALLPVETMHTKAVQLREATARQITAHRAVAGAAHPVHDGAELRSAERRARYAAEVAAADPTGGDVRTWSDLGALRLLAERAPLFPTDVEELFPEATTLLSSRTGATFATSVEAFLDNGGNIGTTAKHLCVHRATLYYRLERAAALVDVDLSDGAARTALHLGLKAARLAGLLGS</sequence>
<accession>A0A4R2QGX6</accession>
<dbReference type="Pfam" id="PF13556">
    <property type="entry name" value="HTH_30"/>
    <property type="match status" value="1"/>
</dbReference>
<dbReference type="PANTHER" id="PTHR33744">
    <property type="entry name" value="CARBOHYDRATE DIACID REGULATOR"/>
    <property type="match status" value="1"/>
</dbReference>
<name>A0A4R2QGX6_9PSEU</name>
<gene>
    <name evidence="2" type="ORF">EV191_11129</name>
</gene>
<evidence type="ECO:0000313" key="3">
    <source>
        <dbReference type="Proteomes" id="UP000294911"/>
    </source>
</evidence>
<dbReference type="InterPro" id="IPR051448">
    <property type="entry name" value="CdaR-like_regulators"/>
</dbReference>
<reference evidence="2 3" key="1">
    <citation type="submission" date="2019-03" db="EMBL/GenBank/DDBJ databases">
        <title>Genomic Encyclopedia of Type Strains, Phase IV (KMG-IV): sequencing the most valuable type-strain genomes for metagenomic binning, comparative biology and taxonomic classification.</title>
        <authorList>
            <person name="Goeker M."/>
        </authorList>
    </citation>
    <scope>NUCLEOTIDE SEQUENCE [LARGE SCALE GENOMIC DNA]</scope>
    <source>
        <strain evidence="2 3">DSM 45765</strain>
    </source>
</reference>
<evidence type="ECO:0000259" key="1">
    <source>
        <dbReference type="Pfam" id="PF13556"/>
    </source>
</evidence>
<dbReference type="AlphaFoldDB" id="A0A4R2QGX6"/>
<dbReference type="PANTHER" id="PTHR33744:SF17">
    <property type="entry name" value="CONSERVED PROTEIN"/>
    <property type="match status" value="1"/>
</dbReference>
<dbReference type="InterPro" id="IPR042070">
    <property type="entry name" value="PucR_C-HTH_sf"/>
</dbReference>
<dbReference type="Gene3D" id="1.10.10.2840">
    <property type="entry name" value="PucR C-terminal helix-turn-helix domain"/>
    <property type="match status" value="1"/>
</dbReference>
<keyword evidence="3" id="KW-1185">Reference proteome</keyword>